<dbReference type="AlphaFoldDB" id="A0A2A6RL87"/>
<dbReference type="PROSITE" id="PS50112">
    <property type="entry name" value="PAS"/>
    <property type="match status" value="1"/>
</dbReference>
<dbReference type="PROSITE" id="PS50109">
    <property type="entry name" value="HIS_KIN"/>
    <property type="match status" value="1"/>
</dbReference>
<dbReference type="CDD" id="cd00156">
    <property type="entry name" value="REC"/>
    <property type="match status" value="1"/>
</dbReference>
<dbReference type="Gene3D" id="3.30.565.10">
    <property type="entry name" value="Histidine kinase-like ATPase, C-terminal domain"/>
    <property type="match status" value="1"/>
</dbReference>
<evidence type="ECO:0000256" key="2">
    <source>
        <dbReference type="ARBA" id="ARBA00012438"/>
    </source>
</evidence>
<dbReference type="CDD" id="cd17534">
    <property type="entry name" value="REC_DC-like"/>
    <property type="match status" value="1"/>
</dbReference>
<dbReference type="SMART" id="SM00448">
    <property type="entry name" value="REC"/>
    <property type="match status" value="2"/>
</dbReference>
<keyword evidence="3" id="KW-0808">Transferase</keyword>
<keyword evidence="11" id="KW-1185">Reference proteome</keyword>
<dbReference type="InterPro" id="IPR011006">
    <property type="entry name" value="CheY-like_superfamily"/>
</dbReference>
<comment type="caution">
    <text evidence="10">The sequence shown here is derived from an EMBL/GenBank/DDBJ whole genome shotgun (WGS) entry which is preliminary data.</text>
</comment>
<keyword evidence="4" id="KW-0418">Kinase</keyword>
<evidence type="ECO:0000256" key="4">
    <source>
        <dbReference type="ARBA" id="ARBA00022777"/>
    </source>
</evidence>
<proteinExistence type="predicted"/>
<sequence>MPGERILIVEDEAVIAMDMQGLLESLGYQVPIIAGDAQETFAAVQRARPDLVLLDIHLGSGPDGITIAEELQHHWELPIIFLTAHADAATIGRAKALQPYHYLLKPFAERELAIAVELALLKSQSDRALRASEQRFATTLQAIADGVVVSDAAGHVSFMNPVAAQLTGWPVAQALGQPLAEVLVAHHAPSDTSLASLVAQALHLPANTNHLDDLSLTSRTSSQHAVSASLAPLLELPQVVSGVVVVLRDETARRAMQAERQSMERKLLETQRRESLGLLAGGIAHDFNNLLSVVQGQIELAMLDLNSASPIYASLQQAFTGLRRAADLAGQMLAYSGRGHMLMEALDLNALVSDVVALLRGNLAKRTQVELELAEALPPLQGDATQVRQVVMNLLTNAAEAFTSSDGLIHVSTKLIECTPEQLGTYVHGDELDGGWYLALEVRDGGCGMDAATMARIFDPFFTTKRMGRGLGLAAVHGIIRGHGGAIYVASAPTRGTTFRAIFPALLAAAPGLSAPTAQEETAEQPVASSNLSGTILVVDDEAGIRTILARYLERMGFNVITAENGLVALDRLAAGIPKLRGILIDLTMPGMSGDQLATHVRRIYPGTPIMLMSGYRAEEIAAQYANLELKGFLQKPFRYDTLRAALMVMLE</sequence>
<dbReference type="SMART" id="SM00387">
    <property type="entry name" value="HATPase_c"/>
    <property type="match status" value="1"/>
</dbReference>
<dbReference type="InterPro" id="IPR001789">
    <property type="entry name" value="Sig_transdc_resp-reg_receiver"/>
</dbReference>
<dbReference type="EMBL" id="NQWI01000025">
    <property type="protein sequence ID" value="PDW03628.1"/>
    <property type="molecule type" value="Genomic_DNA"/>
</dbReference>
<dbReference type="SMART" id="SM00091">
    <property type="entry name" value="PAS"/>
    <property type="match status" value="1"/>
</dbReference>
<feature type="domain" description="PAS" evidence="9">
    <location>
        <begin position="132"/>
        <end position="183"/>
    </location>
</feature>
<evidence type="ECO:0000256" key="6">
    <source>
        <dbReference type="PROSITE-ProRule" id="PRU00169"/>
    </source>
</evidence>
<dbReference type="Gene3D" id="1.10.287.130">
    <property type="match status" value="1"/>
</dbReference>
<feature type="domain" description="Response regulatory" evidence="8">
    <location>
        <begin position="5"/>
        <end position="120"/>
    </location>
</feature>
<dbReference type="PROSITE" id="PS50110">
    <property type="entry name" value="RESPONSE_REGULATORY"/>
    <property type="match status" value="2"/>
</dbReference>
<dbReference type="NCBIfam" id="TIGR00229">
    <property type="entry name" value="sensory_box"/>
    <property type="match status" value="1"/>
</dbReference>
<dbReference type="InterPro" id="IPR005467">
    <property type="entry name" value="His_kinase_dom"/>
</dbReference>
<dbReference type="InterPro" id="IPR036097">
    <property type="entry name" value="HisK_dim/P_sf"/>
</dbReference>
<dbReference type="Pfam" id="PF00072">
    <property type="entry name" value="Response_reg"/>
    <property type="match status" value="2"/>
</dbReference>
<evidence type="ECO:0000313" key="11">
    <source>
        <dbReference type="Proteomes" id="UP000220527"/>
    </source>
</evidence>
<dbReference type="GO" id="GO:0006355">
    <property type="term" value="P:regulation of DNA-templated transcription"/>
    <property type="evidence" value="ECO:0007669"/>
    <property type="project" value="InterPro"/>
</dbReference>
<dbReference type="PANTHER" id="PTHR43047">
    <property type="entry name" value="TWO-COMPONENT HISTIDINE PROTEIN KINASE"/>
    <property type="match status" value="1"/>
</dbReference>
<dbReference type="CDD" id="cd00130">
    <property type="entry name" value="PAS"/>
    <property type="match status" value="1"/>
</dbReference>
<evidence type="ECO:0000313" key="10">
    <source>
        <dbReference type="EMBL" id="PDW03628.1"/>
    </source>
</evidence>
<keyword evidence="5" id="KW-0902">Two-component regulatory system</keyword>
<dbReference type="GO" id="GO:0000155">
    <property type="term" value="F:phosphorelay sensor kinase activity"/>
    <property type="evidence" value="ECO:0007669"/>
    <property type="project" value="InterPro"/>
</dbReference>
<dbReference type="Proteomes" id="UP000220527">
    <property type="component" value="Unassembled WGS sequence"/>
</dbReference>
<dbReference type="PRINTS" id="PR00344">
    <property type="entry name" value="BCTRLSENSOR"/>
</dbReference>
<feature type="domain" description="Histidine kinase" evidence="7">
    <location>
        <begin position="282"/>
        <end position="507"/>
    </location>
</feature>
<dbReference type="Gene3D" id="3.30.450.20">
    <property type="entry name" value="PAS domain"/>
    <property type="match status" value="1"/>
</dbReference>
<evidence type="ECO:0000256" key="1">
    <source>
        <dbReference type="ARBA" id="ARBA00000085"/>
    </source>
</evidence>
<dbReference type="GO" id="GO:0009927">
    <property type="term" value="F:histidine phosphotransfer kinase activity"/>
    <property type="evidence" value="ECO:0007669"/>
    <property type="project" value="TreeGrafter"/>
</dbReference>
<dbReference type="EC" id="2.7.13.3" evidence="2"/>
<evidence type="ECO:0000259" key="8">
    <source>
        <dbReference type="PROSITE" id="PS50110"/>
    </source>
</evidence>
<dbReference type="InterPro" id="IPR035965">
    <property type="entry name" value="PAS-like_dom_sf"/>
</dbReference>
<evidence type="ECO:0000256" key="5">
    <source>
        <dbReference type="ARBA" id="ARBA00023012"/>
    </source>
</evidence>
<dbReference type="InterPro" id="IPR013767">
    <property type="entry name" value="PAS_fold"/>
</dbReference>
<dbReference type="Pfam" id="PF00989">
    <property type="entry name" value="PAS"/>
    <property type="match status" value="1"/>
</dbReference>
<feature type="modified residue" description="4-aspartylphosphate" evidence="6">
    <location>
        <position position="586"/>
    </location>
</feature>
<organism evidence="10 11">
    <name type="scientific">Candidatus Viridilinea mediisalina</name>
    <dbReference type="NCBI Taxonomy" id="2024553"/>
    <lineage>
        <taxon>Bacteria</taxon>
        <taxon>Bacillati</taxon>
        <taxon>Chloroflexota</taxon>
        <taxon>Chloroflexia</taxon>
        <taxon>Chloroflexales</taxon>
        <taxon>Chloroflexineae</taxon>
        <taxon>Oscillochloridaceae</taxon>
        <taxon>Candidatus Viridilinea</taxon>
    </lineage>
</organism>
<dbReference type="Gene3D" id="3.40.50.2300">
    <property type="match status" value="2"/>
</dbReference>
<name>A0A2A6RL87_9CHLR</name>
<gene>
    <name evidence="10" type="ORF">CJ255_07730</name>
</gene>
<dbReference type="OrthoDB" id="9784397at2"/>
<dbReference type="SUPFAM" id="SSF47384">
    <property type="entry name" value="Homodimeric domain of signal transducing histidine kinase"/>
    <property type="match status" value="1"/>
</dbReference>
<dbReference type="InterPro" id="IPR004358">
    <property type="entry name" value="Sig_transdc_His_kin-like_C"/>
</dbReference>
<dbReference type="Pfam" id="PF02518">
    <property type="entry name" value="HATPase_c"/>
    <property type="match status" value="1"/>
</dbReference>
<dbReference type="PANTHER" id="PTHR43047:SF72">
    <property type="entry name" value="OSMOSENSING HISTIDINE PROTEIN KINASE SLN1"/>
    <property type="match status" value="1"/>
</dbReference>
<reference evidence="11" key="1">
    <citation type="submission" date="2017-08" db="EMBL/GenBank/DDBJ databases">
        <authorList>
            <person name="Grouzdev D.S."/>
            <person name="Gaisin V.A."/>
            <person name="Rysina M.S."/>
            <person name="Gorlenko V.M."/>
        </authorList>
    </citation>
    <scope>NUCLEOTIDE SEQUENCE [LARGE SCALE GENOMIC DNA]</scope>
    <source>
        <strain evidence="11">Kir15-3F</strain>
    </source>
</reference>
<keyword evidence="6" id="KW-0597">Phosphoprotein</keyword>
<dbReference type="InterPro" id="IPR000014">
    <property type="entry name" value="PAS"/>
</dbReference>
<dbReference type="SUPFAM" id="SSF55874">
    <property type="entry name" value="ATPase domain of HSP90 chaperone/DNA topoisomerase II/histidine kinase"/>
    <property type="match status" value="1"/>
</dbReference>
<evidence type="ECO:0000259" key="9">
    <source>
        <dbReference type="PROSITE" id="PS50112"/>
    </source>
</evidence>
<comment type="catalytic activity">
    <reaction evidence="1">
        <text>ATP + protein L-histidine = ADP + protein N-phospho-L-histidine.</text>
        <dbReference type="EC" id="2.7.13.3"/>
    </reaction>
</comment>
<accession>A0A2A6RL87</accession>
<dbReference type="SUPFAM" id="SSF55785">
    <property type="entry name" value="PYP-like sensor domain (PAS domain)"/>
    <property type="match status" value="1"/>
</dbReference>
<feature type="domain" description="Response regulatory" evidence="8">
    <location>
        <begin position="535"/>
        <end position="651"/>
    </location>
</feature>
<dbReference type="InterPro" id="IPR036890">
    <property type="entry name" value="HATPase_C_sf"/>
</dbReference>
<evidence type="ECO:0000259" key="7">
    <source>
        <dbReference type="PROSITE" id="PS50109"/>
    </source>
</evidence>
<dbReference type="InterPro" id="IPR003594">
    <property type="entry name" value="HATPase_dom"/>
</dbReference>
<evidence type="ECO:0000256" key="3">
    <source>
        <dbReference type="ARBA" id="ARBA00022679"/>
    </source>
</evidence>
<feature type="modified residue" description="4-aspartylphosphate" evidence="6">
    <location>
        <position position="55"/>
    </location>
</feature>
<dbReference type="SUPFAM" id="SSF52172">
    <property type="entry name" value="CheY-like"/>
    <property type="match status" value="2"/>
</dbReference>
<dbReference type="GO" id="GO:0005886">
    <property type="term" value="C:plasma membrane"/>
    <property type="evidence" value="ECO:0007669"/>
    <property type="project" value="TreeGrafter"/>
</dbReference>
<protein>
    <recommendedName>
        <fullName evidence="2">histidine kinase</fullName>
        <ecNumber evidence="2">2.7.13.3</ecNumber>
    </recommendedName>
</protein>
<dbReference type="RefSeq" id="WP_097643511.1">
    <property type="nucleotide sequence ID" value="NZ_NQWI01000025.1"/>
</dbReference>